<evidence type="ECO:0000256" key="2">
    <source>
        <dbReference type="ARBA" id="ARBA00022448"/>
    </source>
</evidence>
<evidence type="ECO:0000256" key="4">
    <source>
        <dbReference type="ARBA" id="ARBA00023065"/>
    </source>
</evidence>
<dbReference type="PANTHER" id="PTHR11910">
    <property type="entry name" value="ATP SYNTHASE DELTA CHAIN"/>
    <property type="match status" value="1"/>
</dbReference>
<evidence type="ECO:0000313" key="10">
    <source>
        <dbReference type="Proteomes" id="UP000186132"/>
    </source>
</evidence>
<comment type="function">
    <text evidence="8">This protein is part of the stalk that links CF(0) to CF(1). It either transmits conformational changes from CF(0) to CF(1) or is implicated in proton conduction.</text>
</comment>
<dbReference type="OrthoDB" id="5242917at2"/>
<keyword evidence="6 8" id="KW-0139">CF(1)</keyword>
<proteinExistence type="inferred from homology"/>
<evidence type="ECO:0000256" key="1">
    <source>
        <dbReference type="ARBA" id="ARBA00004370"/>
    </source>
</evidence>
<comment type="similarity">
    <text evidence="8">Belongs to the ATPase delta chain family.</text>
</comment>
<accession>A0A1M5DJF1</accession>
<keyword evidence="10" id="KW-1185">Reference proteome</keyword>
<dbReference type="Proteomes" id="UP000186132">
    <property type="component" value="Unassembled WGS sequence"/>
</dbReference>
<dbReference type="PRINTS" id="PR00125">
    <property type="entry name" value="ATPASEDELTA"/>
</dbReference>
<dbReference type="EMBL" id="FQVU01000001">
    <property type="protein sequence ID" value="SHF67158.1"/>
    <property type="molecule type" value="Genomic_DNA"/>
</dbReference>
<name>A0A1M5DJF1_9ACTN</name>
<evidence type="ECO:0000256" key="5">
    <source>
        <dbReference type="ARBA" id="ARBA00023136"/>
    </source>
</evidence>
<keyword evidence="7 8" id="KW-0066">ATP synthesis</keyword>
<dbReference type="GO" id="GO:0005886">
    <property type="term" value="C:plasma membrane"/>
    <property type="evidence" value="ECO:0007669"/>
    <property type="project" value="UniProtKB-SubCell"/>
</dbReference>
<evidence type="ECO:0000313" key="9">
    <source>
        <dbReference type="EMBL" id="SHF67158.1"/>
    </source>
</evidence>
<dbReference type="Pfam" id="PF00213">
    <property type="entry name" value="OSCP"/>
    <property type="match status" value="1"/>
</dbReference>
<dbReference type="PROSITE" id="PS00389">
    <property type="entry name" value="ATPASE_DELTA"/>
    <property type="match status" value="1"/>
</dbReference>
<comment type="function">
    <text evidence="8">F(1)F(0) ATP synthase produces ATP from ADP in the presence of a proton or sodium gradient. F-type ATPases consist of two structural domains, F(1) containing the extramembraneous catalytic core and F(0) containing the membrane proton channel, linked together by a central stalk and a peripheral stalk. During catalysis, ATP synthesis in the catalytic domain of F(1) is coupled via a rotary mechanism of the central stalk subunits to proton translocation.</text>
</comment>
<dbReference type="Gene3D" id="1.10.520.20">
    <property type="entry name" value="N-terminal domain of the delta subunit of the F1F0-ATP synthase"/>
    <property type="match status" value="1"/>
</dbReference>
<dbReference type="STRING" id="1206085.SAMN05443575_0602"/>
<sequence length="274" mass="29415">MMRSASRQALAAVQEHQRSVVGDQASADTLTTLAEELYAVAGLLVAQPRLRRTLGDPATDPDGRAEFVGRLLQGKIGDQTLDVAREAVRQRWSTPFDLTDAIEGAGDDALFAAAEQGGELTRVEDELFRFERVLQADGELTGLLDEFTADPARRNELLGTLLEGKVSSVTLALLRHAVTSERKRSIVLAIDDLLEQAAARQERSVARVVSAVELTDAQTERLASALSDTYGRRISVRSAVDPSLRGGLVVRIGDEVIDGSIATRLAGARAMLAG</sequence>
<evidence type="ECO:0000256" key="7">
    <source>
        <dbReference type="ARBA" id="ARBA00023310"/>
    </source>
</evidence>
<keyword evidence="4 8" id="KW-0406">Ion transport</keyword>
<comment type="subcellular location">
    <subcellularLocation>
        <location evidence="8">Cell membrane</location>
        <topology evidence="8">Peripheral membrane protein</topology>
    </subcellularLocation>
    <subcellularLocation>
        <location evidence="1">Membrane</location>
    </subcellularLocation>
</comment>
<dbReference type="SUPFAM" id="SSF47928">
    <property type="entry name" value="N-terminal domain of the delta subunit of the F1F0-ATP synthase"/>
    <property type="match status" value="1"/>
</dbReference>
<dbReference type="InterPro" id="IPR020781">
    <property type="entry name" value="ATPase_OSCP/d_CS"/>
</dbReference>
<dbReference type="AlphaFoldDB" id="A0A1M5DJF1"/>
<organism evidence="9 10">
    <name type="scientific">Jatrophihabitans endophyticus</name>
    <dbReference type="NCBI Taxonomy" id="1206085"/>
    <lineage>
        <taxon>Bacteria</taxon>
        <taxon>Bacillati</taxon>
        <taxon>Actinomycetota</taxon>
        <taxon>Actinomycetes</taxon>
        <taxon>Jatrophihabitantales</taxon>
        <taxon>Jatrophihabitantaceae</taxon>
        <taxon>Jatrophihabitans</taxon>
    </lineage>
</organism>
<reference evidence="9 10" key="1">
    <citation type="submission" date="2016-11" db="EMBL/GenBank/DDBJ databases">
        <authorList>
            <person name="Jaros S."/>
            <person name="Januszkiewicz K."/>
            <person name="Wedrychowicz H."/>
        </authorList>
    </citation>
    <scope>NUCLEOTIDE SEQUENCE [LARGE SCALE GENOMIC DNA]</scope>
    <source>
        <strain evidence="9 10">DSM 45627</strain>
    </source>
</reference>
<dbReference type="InterPro" id="IPR000711">
    <property type="entry name" value="ATPase_OSCP/dsu"/>
</dbReference>
<gene>
    <name evidence="8" type="primary">atpH</name>
    <name evidence="9" type="ORF">SAMN05443575_0602</name>
</gene>
<evidence type="ECO:0000256" key="3">
    <source>
        <dbReference type="ARBA" id="ARBA00022781"/>
    </source>
</evidence>
<dbReference type="InterPro" id="IPR026015">
    <property type="entry name" value="ATP_synth_OSCP/delta_N_sf"/>
</dbReference>
<keyword evidence="5 8" id="KW-0472">Membrane</keyword>
<dbReference type="RefSeq" id="WP_084180638.1">
    <property type="nucleotide sequence ID" value="NZ_FQVU01000001.1"/>
</dbReference>
<dbReference type="NCBIfam" id="TIGR01145">
    <property type="entry name" value="ATP_synt_delta"/>
    <property type="match status" value="1"/>
</dbReference>
<keyword evidence="8" id="KW-1003">Cell membrane</keyword>
<dbReference type="GO" id="GO:0046933">
    <property type="term" value="F:proton-transporting ATP synthase activity, rotational mechanism"/>
    <property type="evidence" value="ECO:0007669"/>
    <property type="project" value="UniProtKB-UniRule"/>
</dbReference>
<dbReference type="NCBIfam" id="NF009967">
    <property type="entry name" value="PRK13430.1"/>
    <property type="match status" value="1"/>
</dbReference>
<dbReference type="HAMAP" id="MF_01416">
    <property type="entry name" value="ATP_synth_delta_bact"/>
    <property type="match status" value="1"/>
</dbReference>
<keyword evidence="2 8" id="KW-0813">Transport</keyword>
<protein>
    <recommendedName>
        <fullName evidence="8">ATP synthase subunit delta</fullName>
    </recommendedName>
    <alternativeName>
        <fullName evidence="8">ATP synthase F(1) sector subunit delta</fullName>
    </alternativeName>
    <alternativeName>
        <fullName evidence="8">F-type ATPase subunit delta</fullName>
        <shortName evidence="8">F-ATPase subunit delta</shortName>
    </alternativeName>
</protein>
<dbReference type="GO" id="GO:0045259">
    <property type="term" value="C:proton-transporting ATP synthase complex"/>
    <property type="evidence" value="ECO:0007669"/>
    <property type="project" value="UniProtKB-KW"/>
</dbReference>
<evidence type="ECO:0000256" key="8">
    <source>
        <dbReference type="HAMAP-Rule" id="MF_01416"/>
    </source>
</evidence>
<keyword evidence="3 8" id="KW-0375">Hydrogen ion transport</keyword>
<evidence type="ECO:0000256" key="6">
    <source>
        <dbReference type="ARBA" id="ARBA00023196"/>
    </source>
</evidence>